<dbReference type="Pfam" id="PF02361">
    <property type="entry name" value="CbiQ"/>
    <property type="match status" value="1"/>
</dbReference>
<dbReference type="Proteomes" id="UP000886818">
    <property type="component" value="Chromosome"/>
</dbReference>
<gene>
    <name evidence="6" type="ORF">KVH43_07620</name>
</gene>
<keyword evidence="3 5" id="KW-1133">Transmembrane helix</keyword>
<protein>
    <submittedName>
        <fullName evidence="6">Energy-coupling factor transporter transmembrane protein EcfT</fullName>
    </submittedName>
</protein>
<organism evidence="6 7">
    <name type="scientific">Crassaminicella indica</name>
    <dbReference type="NCBI Taxonomy" id="2855394"/>
    <lineage>
        <taxon>Bacteria</taxon>
        <taxon>Bacillati</taxon>
        <taxon>Bacillota</taxon>
        <taxon>Clostridia</taxon>
        <taxon>Eubacteriales</taxon>
        <taxon>Clostridiaceae</taxon>
        <taxon>Crassaminicella</taxon>
    </lineage>
</organism>
<evidence type="ECO:0000313" key="6">
    <source>
        <dbReference type="EMBL" id="QXM05265.1"/>
    </source>
</evidence>
<proteinExistence type="predicted"/>
<evidence type="ECO:0000256" key="3">
    <source>
        <dbReference type="ARBA" id="ARBA00022989"/>
    </source>
</evidence>
<dbReference type="PANTHER" id="PTHR33514:SF13">
    <property type="entry name" value="PROTEIN ABCI12, CHLOROPLASTIC"/>
    <property type="match status" value="1"/>
</dbReference>
<dbReference type="RefSeq" id="WP_218281965.1">
    <property type="nucleotide sequence ID" value="NZ_CP078093.1"/>
</dbReference>
<dbReference type="InterPro" id="IPR003339">
    <property type="entry name" value="ABC/ECF_trnsptr_transmembrane"/>
</dbReference>
<comment type="subcellular location">
    <subcellularLocation>
        <location evidence="1">Membrane</location>
        <topology evidence="1">Multi-pass membrane protein</topology>
    </subcellularLocation>
</comment>
<dbReference type="EMBL" id="CP078093">
    <property type="protein sequence ID" value="QXM05265.1"/>
    <property type="molecule type" value="Genomic_DNA"/>
</dbReference>
<sequence length="294" mass="34077">MIKIHPFTMIAFSSILFFMTLIYTHPLYSLSILVFIIVGTLLLGKGKEVKTTMKYGMYAAISIMIINPLVYQGGRTILFKSPRLFLIGKLKITLEALAYGGNMALKLLCIVFIFLFYAAMTDRDETFSLFSKYAHKLTLTLSMTINIIHRLKLEILRVKDVMILRGVNFKEKNLIKRMKAYYPILKVIFIASLEGSLDRAESLYSRGYGKGIRTSYSQIKMRRIDYFMNGINLTLLFLLVYSIYSNVGFVKFYPTFQGFDLTDIKFLIYIDIALFVVILLIRGCKKWKFLKYRI</sequence>
<feature type="transmembrane region" description="Helical" evidence="5">
    <location>
        <begin position="264"/>
        <end position="284"/>
    </location>
</feature>
<feature type="transmembrane region" description="Helical" evidence="5">
    <location>
        <begin position="30"/>
        <end position="46"/>
    </location>
</feature>
<evidence type="ECO:0000256" key="4">
    <source>
        <dbReference type="ARBA" id="ARBA00023136"/>
    </source>
</evidence>
<reference evidence="6" key="1">
    <citation type="submission" date="2021-07" db="EMBL/GenBank/DDBJ databases">
        <title>Complete genome sequence of Crassaminicella sp. 143-21, isolated from a deep-sea hydrothermal vent.</title>
        <authorList>
            <person name="Li X."/>
        </authorList>
    </citation>
    <scope>NUCLEOTIDE SEQUENCE</scope>
    <source>
        <strain evidence="6">143-21</strain>
    </source>
</reference>
<evidence type="ECO:0000256" key="5">
    <source>
        <dbReference type="SAM" id="Phobius"/>
    </source>
</evidence>
<keyword evidence="2 5" id="KW-0812">Transmembrane</keyword>
<feature type="transmembrane region" description="Helical" evidence="5">
    <location>
        <begin position="226"/>
        <end position="244"/>
    </location>
</feature>
<evidence type="ECO:0000256" key="2">
    <source>
        <dbReference type="ARBA" id="ARBA00022692"/>
    </source>
</evidence>
<accession>A0ABX8R8B0</accession>
<feature type="transmembrane region" description="Helical" evidence="5">
    <location>
        <begin position="58"/>
        <end position="78"/>
    </location>
</feature>
<evidence type="ECO:0000313" key="7">
    <source>
        <dbReference type="Proteomes" id="UP000886818"/>
    </source>
</evidence>
<keyword evidence="4 5" id="KW-0472">Membrane</keyword>
<dbReference type="CDD" id="cd16914">
    <property type="entry name" value="EcfT"/>
    <property type="match status" value="1"/>
</dbReference>
<name>A0ABX8R8B0_9CLOT</name>
<evidence type="ECO:0000256" key="1">
    <source>
        <dbReference type="ARBA" id="ARBA00004141"/>
    </source>
</evidence>
<keyword evidence="7" id="KW-1185">Reference proteome</keyword>
<dbReference type="PANTHER" id="PTHR33514">
    <property type="entry name" value="PROTEIN ABCI12, CHLOROPLASTIC"/>
    <property type="match status" value="1"/>
</dbReference>
<feature type="transmembrane region" description="Helical" evidence="5">
    <location>
        <begin position="98"/>
        <end position="119"/>
    </location>
</feature>